<evidence type="ECO:0000256" key="1">
    <source>
        <dbReference type="SAM" id="MobiDB-lite"/>
    </source>
</evidence>
<keyword evidence="3" id="KW-1185">Reference proteome</keyword>
<dbReference type="EMBL" id="ML994101">
    <property type="protein sequence ID" value="KAF2199024.1"/>
    <property type="molecule type" value="Genomic_DNA"/>
</dbReference>
<reference evidence="2" key="1">
    <citation type="journal article" date="2020" name="Stud. Mycol.">
        <title>101 Dothideomycetes genomes: a test case for predicting lifestyles and emergence of pathogens.</title>
        <authorList>
            <person name="Haridas S."/>
            <person name="Albert R."/>
            <person name="Binder M."/>
            <person name="Bloem J."/>
            <person name="Labutti K."/>
            <person name="Salamov A."/>
            <person name="Andreopoulos B."/>
            <person name="Baker S."/>
            <person name="Barry K."/>
            <person name="Bills G."/>
            <person name="Bluhm B."/>
            <person name="Cannon C."/>
            <person name="Castanera R."/>
            <person name="Culley D."/>
            <person name="Daum C."/>
            <person name="Ezra D."/>
            <person name="Gonzalez J."/>
            <person name="Henrissat B."/>
            <person name="Kuo A."/>
            <person name="Liang C."/>
            <person name="Lipzen A."/>
            <person name="Lutzoni F."/>
            <person name="Magnuson J."/>
            <person name="Mondo S."/>
            <person name="Nolan M."/>
            <person name="Ohm R."/>
            <person name="Pangilinan J."/>
            <person name="Park H.-J."/>
            <person name="Ramirez L."/>
            <person name="Alfaro M."/>
            <person name="Sun H."/>
            <person name="Tritt A."/>
            <person name="Yoshinaga Y."/>
            <person name="Zwiers L.-H."/>
            <person name="Turgeon B."/>
            <person name="Goodwin S."/>
            <person name="Spatafora J."/>
            <person name="Crous P."/>
            <person name="Grigoriev I."/>
        </authorList>
    </citation>
    <scope>NUCLEOTIDE SEQUENCE</scope>
    <source>
        <strain evidence="2">ATCC 74209</strain>
    </source>
</reference>
<sequence>MMSTSKSQVDPANVVEALVYSLLEAFDATRDLYKTLRIKEKRDHEELKRLKGYPESPISDHLDDDAAAGNASIVLDKAAVKHEFSNGFDSLGPPFAVGDVASKILSAHFQIVITQTALQAEIIRLQSILITIFLYGPTSRDPISSQLSTLLDASRAAGTSTVDALAAQRQRMLTALPPSLRPIATPSAPYPVTIPPRSSIGSGDSMRSKPADWPVSPTSQTPSVHTLVFSRPKASRTDTESTSFTGLTTSEPKSLPQPLYCRYALDLQRHPNQPLSSTITSNSSPYCPDCHRGLHLSPGKAWEIFKDTEDGERVFRIQNRFVVKCHRVGEQGYSCVMCHLSSDIDTVCGDVKALVRHIWIDHSVAELKSEEDIVEVIEKIVPRGRSRSDGDVGKGVYERGYEREYDGMDIRR</sequence>
<proteinExistence type="predicted"/>
<name>A0A9P4JKW6_9PLEO</name>
<dbReference type="PANTHER" id="PTHR42354">
    <property type="entry name" value="C2H2-TYPE DOMAIN-CONTAINING PROTEIN"/>
    <property type="match status" value="1"/>
</dbReference>
<organism evidence="2 3">
    <name type="scientific">Delitschia confertaspora ATCC 74209</name>
    <dbReference type="NCBI Taxonomy" id="1513339"/>
    <lineage>
        <taxon>Eukaryota</taxon>
        <taxon>Fungi</taxon>
        <taxon>Dikarya</taxon>
        <taxon>Ascomycota</taxon>
        <taxon>Pezizomycotina</taxon>
        <taxon>Dothideomycetes</taxon>
        <taxon>Pleosporomycetidae</taxon>
        <taxon>Pleosporales</taxon>
        <taxon>Delitschiaceae</taxon>
        <taxon>Delitschia</taxon>
    </lineage>
</organism>
<comment type="caution">
    <text evidence="2">The sequence shown here is derived from an EMBL/GenBank/DDBJ whole genome shotgun (WGS) entry which is preliminary data.</text>
</comment>
<gene>
    <name evidence="2" type="ORF">GQ43DRAFT_465140</name>
</gene>
<protein>
    <submittedName>
        <fullName evidence="2">Uncharacterized protein</fullName>
    </submittedName>
</protein>
<evidence type="ECO:0000313" key="3">
    <source>
        <dbReference type="Proteomes" id="UP000799536"/>
    </source>
</evidence>
<dbReference type="AlphaFoldDB" id="A0A9P4JKW6"/>
<dbReference type="OrthoDB" id="5309037at2759"/>
<dbReference type="PANTHER" id="PTHR42354:SF1">
    <property type="entry name" value="C2H2-TYPE DOMAIN-CONTAINING PROTEIN"/>
    <property type="match status" value="1"/>
</dbReference>
<dbReference type="Proteomes" id="UP000799536">
    <property type="component" value="Unassembled WGS sequence"/>
</dbReference>
<accession>A0A9P4JKW6</accession>
<feature type="region of interest" description="Disordered" evidence="1">
    <location>
        <begin position="187"/>
        <end position="253"/>
    </location>
</feature>
<evidence type="ECO:0000313" key="2">
    <source>
        <dbReference type="EMBL" id="KAF2199024.1"/>
    </source>
</evidence>
<feature type="compositionally biased region" description="Polar residues" evidence="1">
    <location>
        <begin position="240"/>
        <end position="252"/>
    </location>
</feature>